<keyword evidence="1" id="KW-0343">GTPase activation</keyword>
<dbReference type="GO" id="GO:0005096">
    <property type="term" value="F:GTPase activator activity"/>
    <property type="evidence" value="ECO:0007669"/>
    <property type="project" value="UniProtKB-KW"/>
</dbReference>
<feature type="compositionally biased region" description="Polar residues" evidence="4">
    <location>
        <begin position="284"/>
        <end position="297"/>
    </location>
</feature>
<reference evidence="6 7" key="1">
    <citation type="submission" date="2024-03" db="EMBL/GenBank/DDBJ databases">
        <title>The genome assembly and annotation of the cricket Gryllus longicercus Weissman &amp; Gray.</title>
        <authorList>
            <person name="Szrajer S."/>
            <person name="Gray D."/>
            <person name="Ylla G."/>
        </authorList>
    </citation>
    <scope>NUCLEOTIDE SEQUENCE [LARGE SCALE GENOMIC DNA]</scope>
    <source>
        <strain evidence="6">DAG 2021-001</strain>
        <tissue evidence="6">Whole body minus gut</tissue>
    </source>
</reference>
<dbReference type="CDD" id="cd00934">
    <property type="entry name" value="PTB"/>
    <property type="match status" value="1"/>
</dbReference>
<dbReference type="SMART" id="SM00164">
    <property type="entry name" value="TBC"/>
    <property type="match status" value="1"/>
</dbReference>
<dbReference type="FunFam" id="1.10.472.80:FF:000043">
    <property type="entry name" value="Pollux, isoform A"/>
    <property type="match status" value="1"/>
</dbReference>
<dbReference type="Pfam" id="PF11830">
    <property type="entry name" value="DUF3350"/>
    <property type="match status" value="1"/>
</dbReference>
<dbReference type="PANTHER" id="PTHR47219:SF16">
    <property type="entry name" value="GTPASE ACTIVATING PROTEIN"/>
    <property type="match status" value="1"/>
</dbReference>
<dbReference type="Gene3D" id="1.10.8.270">
    <property type="entry name" value="putative rabgap domain of human tbc1 domain family member 14 like domains"/>
    <property type="match status" value="1"/>
</dbReference>
<dbReference type="Pfam" id="PF00640">
    <property type="entry name" value="PID"/>
    <property type="match status" value="1"/>
</dbReference>
<feature type="coiled-coil region" evidence="3">
    <location>
        <begin position="1149"/>
        <end position="1197"/>
    </location>
</feature>
<feature type="region of interest" description="Disordered" evidence="4">
    <location>
        <begin position="640"/>
        <end position="685"/>
    </location>
</feature>
<dbReference type="Pfam" id="PF00566">
    <property type="entry name" value="RabGAP-TBC"/>
    <property type="match status" value="1"/>
</dbReference>
<dbReference type="Gene3D" id="2.30.29.30">
    <property type="entry name" value="Pleckstrin-homology domain (PH domain)/Phosphotyrosine-binding domain (PTB)"/>
    <property type="match status" value="2"/>
</dbReference>
<dbReference type="InterPro" id="IPR021785">
    <property type="entry name" value="DUF3350"/>
</dbReference>
<sequence>MADDNMHLYVMEYLGYTVMDKRFSRPMLPWIIAEIKRRGSTEKVCVGVHDGCVVALDTATEPTDPGAPPTPLLRHPLAHVWRIMHAPHDARAFLYVVREPAQPLLTCHLFRATDAADVVELFQAMRHEQAREDSAAATAAAAAAGGASVAAGAGTVGAAGTGAGPSGSGRSLSCAATLTALPADISPCSSHFFEVLYIGKIKVSHKKVPDTFIDDALEKFRAHELEKGKGKISKSSSLANGSEQKINHQNANNLHSSSSCTESGQKIIITLERDNSIRRDSEDSNSPVEENNNSTRTVLLPTEIITSDRQSSLGNEDSGCIDSINTDNKCTNNTSDIPVETIVQGGVQNQLQTLEPRPQSPIQDSQGTKQSSIQLEPMRNRAASTGSAKEFKKSDSSNSADHNRIMLFQVGRTDLHLISPDRKQILLHKHLKDVASCIQGIQQADHFGFICRESNVESYIAYVFKCQSESVADDVVAAITQAFLATSEAQRREKVPVFSCEHCPMVWYHRLCTEIEGLNEKKTTMAIFRRLELLPEEEQSTILTKFRGAETNSSREQNEFLMMLLRAHCESKQARHVHDTAENRHEFLNQYLGGSTIFMKAKRSLTSSFDQLLKRKGSRDDFGPIVKELSLPINAALCKDSSSPGSHSPTARASPSPSLGTEQVENGETGMRRRSSTVGTATGETMKKELQSKHNIVGLSPDVPQHQIPASPPNGPQLVHQKSSPMMNIFFKVGNTPKTSPTQENHDIVRQTGSWRQAIFNRVVTPSKSESALTQGRKKERKKRDRCELRALWKKAINQQLLLIRMEKENARLRARQEEATVKRIKLEYEEISPCMREVVEVWDLLISKESRITAKCDSQMLLQAIKQGVPRSKRGDVWQFLAEQHCLKMPPIDTLEFPNFNVPYETLLKQLTSHPHNILVDLGRTFPGHTYFASPLGPGQLALFNLLKAYSLLDPEVGYCQGLNFVAGVLLLHMPEDSAFFLLKHLMFRRGLRRQYLPDMAALQVQLYQLSRLLHDQHPDLYMHFDIHEIAPTLYAAPWILTIFASQFPLGFVTRVFDLIFLESPEVIFRVALALLSEHKEGLLSCENFEEIMDYLKTRIPKVDKCVLDKIMKQVFTMDITKQLHEYEVEYHVLQEEMASPRPEYEDLHRLEEANKLLTQQNHTLSEQLEIATSNIHRLETTRTAQQASINRLESQIRSLEVSIVAMGNFISSLAESRTDIDIPGDVRRLLTHLSVVEQRRNSLINRQNVLNPNNTKGIPLKVIDSGEVYGQKNYALSDVPVTNGNGDNGSVTIGGKQARRTSHPLKSTLSSPNLSAKLNSMSSFFGNSHNNSKTPKLSENKSENETVISIDAKKNSNQGIAKLSAKSDVNGKVTPESTARNEGCLDKASSKSVPLPSAKLKSSQSAFELAINSNYNNENIVKERGDIVISTESSDHIHPLDTCLGVNFTYGGTTKLKTIRPLRAQLSRHASSDSLRTVKTAVDESSSVIANPCLVDGANSNNQNESQTLSSISQTKTTLLSR</sequence>
<dbReference type="InterPro" id="IPR050302">
    <property type="entry name" value="Rab_GAP_TBC_domain"/>
</dbReference>
<evidence type="ECO:0000256" key="3">
    <source>
        <dbReference type="SAM" id="Coils"/>
    </source>
</evidence>
<comment type="caution">
    <text evidence="6">The sequence shown here is derived from an EMBL/GenBank/DDBJ whole genome shotgun (WGS) entry which is preliminary data.</text>
</comment>
<protein>
    <recommendedName>
        <fullName evidence="5">Rab-GAP TBC domain-containing protein</fullName>
    </recommendedName>
</protein>
<dbReference type="CDD" id="cd01269">
    <property type="entry name" value="PTB_TBC1D1_like"/>
    <property type="match status" value="1"/>
</dbReference>
<evidence type="ECO:0000313" key="6">
    <source>
        <dbReference type="EMBL" id="KAK7794064.1"/>
    </source>
</evidence>
<feature type="compositionally biased region" description="Polar residues" evidence="4">
    <location>
        <begin position="360"/>
        <end position="374"/>
    </location>
</feature>
<dbReference type="FunFam" id="1.10.10.2750:FF:000002">
    <property type="entry name" value="TBC1 domain family member 4"/>
    <property type="match status" value="1"/>
</dbReference>
<dbReference type="EMBL" id="JAZDUA010000349">
    <property type="protein sequence ID" value="KAK7794064.1"/>
    <property type="molecule type" value="Genomic_DNA"/>
</dbReference>
<feature type="region of interest" description="Disordered" evidence="4">
    <location>
        <begin position="356"/>
        <end position="398"/>
    </location>
</feature>
<feature type="domain" description="Rab-GAP TBC" evidence="5">
    <location>
        <begin position="869"/>
        <end position="1065"/>
    </location>
</feature>
<proteinExistence type="predicted"/>
<evidence type="ECO:0000256" key="4">
    <source>
        <dbReference type="SAM" id="MobiDB-lite"/>
    </source>
</evidence>
<feature type="region of interest" description="Disordered" evidence="4">
    <location>
        <begin position="1501"/>
        <end position="1524"/>
    </location>
</feature>
<dbReference type="InterPro" id="IPR011993">
    <property type="entry name" value="PH-like_dom_sf"/>
</dbReference>
<evidence type="ECO:0000259" key="5">
    <source>
        <dbReference type="PROSITE" id="PS50086"/>
    </source>
</evidence>
<dbReference type="PROSITE" id="PS50086">
    <property type="entry name" value="TBC_RABGAP"/>
    <property type="match status" value="1"/>
</dbReference>
<dbReference type="Gene3D" id="1.10.10.2750">
    <property type="match status" value="1"/>
</dbReference>
<dbReference type="PANTHER" id="PTHR47219">
    <property type="entry name" value="RAB GTPASE-ACTIVATING PROTEIN 1-LIKE"/>
    <property type="match status" value="1"/>
</dbReference>
<dbReference type="SMART" id="SM00462">
    <property type="entry name" value="PTB"/>
    <property type="match status" value="2"/>
</dbReference>
<dbReference type="InterPro" id="IPR035969">
    <property type="entry name" value="Rab-GAP_TBC_sf"/>
</dbReference>
<keyword evidence="3" id="KW-0175">Coiled coil</keyword>
<accession>A0AAN9Z3W1</accession>
<feature type="compositionally biased region" description="Polar residues" evidence="4">
    <location>
        <begin position="640"/>
        <end position="666"/>
    </location>
</feature>
<dbReference type="SUPFAM" id="SSF50729">
    <property type="entry name" value="PH domain-like"/>
    <property type="match status" value="2"/>
</dbReference>
<dbReference type="InterPro" id="IPR006020">
    <property type="entry name" value="PTB/PI_dom"/>
</dbReference>
<gene>
    <name evidence="6" type="ORF">R5R35_001318</name>
</gene>
<keyword evidence="7" id="KW-1185">Reference proteome</keyword>
<evidence type="ECO:0000256" key="1">
    <source>
        <dbReference type="ARBA" id="ARBA00022468"/>
    </source>
</evidence>
<dbReference type="SUPFAM" id="SSF47923">
    <property type="entry name" value="Ypt/Rab-GAP domain of gyp1p"/>
    <property type="match status" value="2"/>
</dbReference>
<feature type="region of interest" description="Disordered" evidence="4">
    <location>
        <begin position="271"/>
        <end position="319"/>
    </location>
</feature>
<feature type="compositionally biased region" description="Polar residues" evidence="4">
    <location>
        <begin position="304"/>
        <end position="315"/>
    </location>
</feature>
<feature type="compositionally biased region" description="Polar residues" evidence="4">
    <location>
        <begin position="1306"/>
        <end position="1337"/>
    </location>
</feature>
<feature type="region of interest" description="Disordered" evidence="4">
    <location>
        <begin position="1363"/>
        <end position="1399"/>
    </location>
</feature>
<dbReference type="Gene3D" id="1.10.472.80">
    <property type="entry name" value="Ypt/Rab-GAP domain of gyp1p, domain 3"/>
    <property type="match status" value="1"/>
</dbReference>
<dbReference type="FunFam" id="1.10.8.270:FF:000001">
    <property type="entry name" value="TBC1 domain family member 1"/>
    <property type="match status" value="1"/>
</dbReference>
<dbReference type="Proteomes" id="UP001378592">
    <property type="component" value="Unassembled WGS sequence"/>
</dbReference>
<evidence type="ECO:0000256" key="2">
    <source>
        <dbReference type="ARBA" id="ARBA00022553"/>
    </source>
</evidence>
<organism evidence="6 7">
    <name type="scientific">Gryllus longicercus</name>
    <dbReference type="NCBI Taxonomy" id="2509291"/>
    <lineage>
        <taxon>Eukaryota</taxon>
        <taxon>Metazoa</taxon>
        <taxon>Ecdysozoa</taxon>
        <taxon>Arthropoda</taxon>
        <taxon>Hexapoda</taxon>
        <taxon>Insecta</taxon>
        <taxon>Pterygota</taxon>
        <taxon>Neoptera</taxon>
        <taxon>Polyneoptera</taxon>
        <taxon>Orthoptera</taxon>
        <taxon>Ensifera</taxon>
        <taxon>Gryllidea</taxon>
        <taxon>Grylloidea</taxon>
        <taxon>Gryllidae</taxon>
        <taxon>Gryllinae</taxon>
        <taxon>Gryllus</taxon>
    </lineage>
</organism>
<evidence type="ECO:0000313" key="7">
    <source>
        <dbReference type="Proteomes" id="UP001378592"/>
    </source>
</evidence>
<feature type="region of interest" description="Disordered" evidence="4">
    <location>
        <begin position="1294"/>
        <end position="1345"/>
    </location>
</feature>
<dbReference type="InterPro" id="IPR000195">
    <property type="entry name" value="Rab-GAP-TBC_dom"/>
</dbReference>
<feature type="compositionally biased region" description="Basic and acidic residues" evidence="4">
    <location>
        <begin position="271"/>
        <end position="282"/>
    </location>
</feature>
<name>A0AAN9Z3W1_9ORTH</name>
<keyword evidence="2" id="KW-0597">Phosphoprotein</keyword>